<gene>
    <name evidence="6" type="ORF">GRF59_27675</name>
</gene>
<dbReference type="PROSITE" id="PS50022">
    <property type="entry name" value="FA58C_3"/>
    <property type="match status" value="1"/>
</dbReference>
<dbReference type="PANTHER" id="PTHR10963:SF55">
    <property type="entry name" value="GLYCOSIDE HYDROLASE FAMILY 16 PROTEIN"/>
    <property type="match status" value="1"/>
</dbReference>
<sequence length="568" mass="63134">MNCKWIKPLLGTICAAGMMLAIEAMVAPSASAADFPANPVGKPGWILTASDEFNGTELNQQLWFPYYLPHWSTRELTKANYEFQNGNLVLKITPEMQPWDPVKDAGTVISGIQTGEKDWLHRWTNYSANNHHEPTVQNFLQKYGYFEIRAKVQKGSGIHSAWWMIGFQQDQDNATGNTKMNAEIDIFEILGRNPSSDLINLHPWSDSTLSSSSNTVSAGADLSQEYHVYGFEWDETNMKFYLDNQLVKIMNQSPNYPMMTLLGLYEKRNGGWTGALDPSVPYPKKFEIDYFRAYQKAPDYPLFSVYREGEDAYLYRNAKVNETNAASGKRVAGYIGNGPENYAEFKDIYAPSAGNYPIQIGYISGENRDLFVQVNNGIPIQLSALNSGSWSSKASVSASVNLNSGLNTIRFFNDSASAPDIDSFTIGAVNKALTATLTASSQNGIYPVANLADANMRTTYQSTNNPTFPQSITLNWSTPQAFSQVALNSTFGQGQGITDFEVQTSDDGITGWTTTATSGTLFWSSNNDTTEKKRLSFSEVNGKKGLRILVKQANLQWKHFAINELEVY</sequence>
<organism evidence="6 7">
    <name type="scientific">Paenibacillus dendrobii</name>
    <dbReference type="NCBI Taxonomy" id="2691084"/>
    <lineage>
        <taxon>Bacteria</taxon>
        <taxon>Bacillati</taxon>
        <taxon>Bacillota</taxon>
        <taxon>Bacilli</taxon>
        <taxon>Bacillales</taxon>
        <taxon>Paenibacillaceae</taxon>
        <taxon>Paenibacillus</taxon>
    </lineage>
</organism>
<dbReference type="CDD" id="cd00413">
    <property type="entry name" value="Glyco_hydrolase_16"/>
    <property type="match status" value="1"/>
</dbReference>
<name>A0A7X3IPT8_9BACL</name>
<proteinExistence type="inferred from homology"/>
<dbReference type="SUPFAM" id="SSF49899">
    <property type="entry name" value="Concanavalin A-like lectins/glucanases"/>
    <property type="match status" value="1"/>
</dbReference>
<evidence type="ECO:0000259" key="4">
    <source>
        <dbReference type="PROSITE" id="PS51175"/>
    </source>
</evidence>
<evidence type="ECO:0000313" key="7">
    <source>
        <dbReference type="Proteomes" id="UP000460318"/>
    </source>
</evidence>
<dbReference type="Proteomes" id="UP000460318">
    <property type="component" value="Unassembled WGS sequence"/>
</dbReference>
<evidence type="ECO:0000259" key="3">
    <source>
        <dbReference type="PROSITE" id="PS50022"/>
    </source>
</evidence>
<dbReference type="AlphaFoldDB" id="A0A7X3IPT8"/>
<protein>
    <submittedName>
        <fullName evidence="6">Family 16 glycosylhydrolase</fullName>
    </submittedName>
</protein>
<feature type="signal peptide" evidence="2">
    <location>
        <begin position="1"/>
        <end position="32"/>
    </location>
</feature>
<dbReference type="RefSeq" id="WP_160500973.1">
    <property type="nucleotide sequence ID" value="NZ_WUBI01000007.1"/>
</dbReference>
<dbReference type="InterPro" id="IPR008979">
    <property type="entry name" value="Galactose-bd-like_sf"/>
</dbReference>
<evidence type="ECO:0000256" key="2">
    <source>
        <dbReference type="SAM" id="SignalP"/>
    </source>
</evidence>
<dbReference type="Gene3D" id="2.60.120.260">
    <property type="entry name" value="Galactose-binding domain-like"/>
    <property type="match status" value="2"/>
</dbReference>
<dbReference type="InterPro" id="IPR000757">
    <property type="entry name" value="Beta-glucanase-like"/>
</dbReference>
<feature type="chain" id="PRO_5031048605" evidence="2">
    <location>
        <begin position="33"/>
        <end position="568"/>
    </location>
</feature>
<keyword evidence="7" id="KW-1185">Reference proteome</keyword>
<feature type="domain" description="F5/8 type C" evidence="3">
    <location>
        <begin position="416"/>
        <end position="568"/>
    </location>
</feature>
<comment type="caution">
    <text evidence="6">The sequence shown here is derived from an EMBL/GenBank/DDBJ whole genome shotgun (WGS) entry which is preliminary data.</text>
</comment>
<keyword evidence="6" id="KW-0378">Hydrolase</keyword>
<dbReference type="GO" id="GO:0004553">
    <property type="term" value="F:hydrolase activity, hydrolyzing O-glycosyl compounds"/>
    <property type="evidence" value="ECO:0007669"/>
    <property type="project" value="InterPro"/>
</dbReference>
<dbReference type="InterPro" id="IPR013320">
    <property type="entry name" value="ConA-like_dom_sf"/>
</dbReference>
<dbReference type="InterPro" id="IPR005084">
    <property type="entry name" value="CBM6"/>
</dbReference>
<feature type="domain" description="GH16" evidence="5">
    <location>
        <begin position="33"/>
        <end position="299"/>
    </location>
</feature>
<dbReference type="GO" id="GO:0005975">
    <property type="term" value="P:carbohydrate metabolic process"/>
    <property type="evidence" value="ECO:0007669"/>
    <property type="project" value="InterPro"/>
</dbReference>
<accession>A0A7X3IPT8</accession>
<dbReference type="Pfam" id="PF00722">
    <property type="entry name" value="Glyco_hydro_16"/>
    <property type="match status" value="1"/>
</dbReference>
<reference evidence="6 7" key="1">
    <citation type="submission" date="2019-12" db="EMBL/GenBank/DDBJ databases">
        <title>Paenibacillus sp. nov., an endophytic bacterium isolated from the stem of Dendrobium.</title>
        <authorList>
            <person name="Zhao R."/>
        </authorList>
    </citation>
    <scope>NUCLEOTIDE SEQUENCE [LARGE SCALE GENOMIC DNA]</scope>
    <source>
        <strain evidence="6 7">HJL G12</strain>
    </source>
</reference>
<dbReference type="EMBL" id="WUBI01000007">
    <property type="protein sequence ID" value="MWV47381.1"/>
    <property type="molecule type" value="Genomic_DNA"/>
</dbReference>
<dbReference type="PANTHER" id="PTHR10963">
    <property type="entry name" value="GLYCOSYL HYDROLASE-RELATED"/>
    <property type="match status" value="1"/>
</dbReference>
<dbReference type="GO" id="GO:0030246">
    <property type="term" value="F:carbohydrate binding"/>
    <property type="evidence" value="ECO:0007669"/>
    <property type="project" value="InterPro"/>
</dbReference>
<dbReference type="Pfam" id="PF00754">
    <property type="entry name" value="F5_F8_type_C"/>
    <property type="match status" value="1"/>
</dbReference>
<dbReference type="PROSITE" id="PS51762">
    <property type="entry name" value="GH16_2"/>
    <property type="match status" value="1"/>
</dbReference>
<feature type="domain" description="CBM6" evidence="4">
    <location>
        <begin position="305"/>
        <end position="427"/>
    </location>
</feature>
<evidence type="ECO:0000313" key="6">
    <source>
        <dbReference type="EMBL" id="MWV47381.1"/>
    </source>
</evidence>
<dbReference type="CDD" id="cd04081">
    <property type="entry name" value="CBM35_galactosidase-like"/>
    <property type="match status" value="1"/>
</dbReference>
<keyword evidence="2" id="KW-0732">Signal</keyword>
<evidence type="ECO:0000259" key="5">
    <source>
        <dbReference type="PROSITE" id="PS51762"/>
    </source>
</evidence>
<comment type="similarity">
    <text evidence="1">Belongs to the glycosyl hydrolase 16 family.</text>
</comment>
<dbReference type="Gene3D" id="2.60.120.200">
    <property type="match status" value="1"/>
</dbReference>
<dbReference type="InterPro" id="IPR050546">
    <property type="entry name" value="Glycosyl_Hydrlase_16"/>
</dbReference>
<dbReference type="PROSITE" id="PS51175">
    <property type="entry name" value="CBM6"/>
    <property type="match status" value="1"/>
</dbReference>
<evidence type="ECO:0000256" key="1">
    <source>
        <dbReference type="ARBA" id="ARBA00006865"/>
    </source>
</evidence>
<dbReference type="InterPro" id="IPR000421">
    <property type="entry name" value="FA58C"/>
</dbReference>
<dbReference type="SUPFAM" id="SSF49785">
    <property type="entry name" value="Galactose-binding domain-like"/>
    <property type="match status" value="2"/>
</dbReference>